<dbReference type="KEGG" id="nal:B005_0099"/>
<dbReference type="STRING" id="1205910.B005_0099"/>
<accession>J7LCA2</accession>
<evidence type="ECO:0000313" key="1">
    <source>
        <dbReference type="EMBL" id="AFR08097.1"/>
    </source>
</evidence>
<dbReference type="Proteomes" id="UP000003779">
    <property type="component" value="Chromosome"/>
</dbReference>
<proteinExistence type="predicted"/>
<gene>
    <name evidence="1" type="ordered locus">B005_0099</name>
</gene>
<organism evidence="1 2">
    <name type="scientific">Nocardiopsis alba (strain ATCC BAA-2165 / BE74)</name>
    <dbReference type="NCBI Taxonomy" id="1205910"/>
    <lineage>
        <taxon>Bacteria</taxon>
        <taxon>Bacillati</taxon>
        <taxon>Actinomycetota</taxon>
        <taxon>Actinomycetes</taxon>
        <taxon>Streptosporangiales</taxon>
        <taxon>Nocardiopsidaceae</taxon>
        <taxon>Nocardiopsis</taxon>
    </lineage>
</organism>
<dbReference type="EMBL" id="CP003788">
    <property type="protein sequence ID" value="AFR08097.1"/>
    <property type="molecule type" value="Genomic_DNA"/>
</dbReference>
<protein>
    <submittedName>
        <fullName evidence="1">Uncharacterized protein</fullName>
    </submittedName>
</protein>
<dbReference type="PATRIC" id="fig|1205910.3.peg.92"/>
<reference evidence="1 2" key="1">
    <citation type="journal article" date="2012" name="J. Bacteriol.">
        <title>Whole-Genome Sequence of Nocardiopsis alba Strain ATCC BAA-2165, Associated with Honeybees.</title>
        <authorList>
            <person name="Qiao J."/>
            <person name="Chen L."/>
            <person name="Li Y."/>
            <person name="Wang J."/>
            <person name="Zhang W."/>
            <person name="Chen S."/>
        </authorList>
    </citation>
    <scope>NUCLEOTIDE SEQUENCE [LARGE SCALE GENOMIC DNA]</scope>
    <source>
        <strain evidence="2">ATCC BAA-2165 / BE74</strain>
    </source>
</reference>
<sequence>MKAGGDDGARDMRRGLMVGGALNHGASTGRWRGRARILALPRPGR</sequence>
<name>J7LCA2_NOCAA</name>
<dbReference type="HOGENOM" id="CLU_3202604_0_0_11"/>
<reference evidence="2" key="2">
    <citation type="submission" date="2012-08" db="EMBL/GenBank/DDBJ databases">
        <title>Whole-genome sequence of Nocardiopsis alba strain ATCC BAA-2165 associated with honeybees.</title>
        <authorList>
            <person name="Qiao J."/>
            <person name="Chen L."/>
            <person name="Li Y."/>
            <person name="Wang J."/>
            <person name="Zhang W."/>
            <person name="Chen S."/>
        </authorList>
    </citation>
    <scope>NUCLEOTIDE SEQUENCE [LARGE SCALE GENOMIC DNA]</scope>
    <source>
        <strain evidence="2">ATCC BAA-2165 / BE74</strain>
    </source>
</reference>
<evidence type="ECO:0000313" key="2">
    <source>
        <dbReference type="Proteomes" id="UP000003779"/>
    </source>
</evidence>
<dbReference type="AlphaFoldDB" id="J7LCA2"/>